<dbReference type="SMART" id="SM00530">
    <property type="entry name" value="HTH_XRE"/>
    <property type="match status" value="1"/>
</dbReference>
<evidence type="ECO:0000313" key="4">
    <source>
        <dbReference type="Proteomes" id="UP000184128"/>
    </source>
</evidence>
<dbReference type="GO" id="GO:0003677">
    <property type="term" value="F:DNA binding"/>
    <property type="evidence" value="ECO:0007669"/>
    <property type="project" value="UniProtKB-KW"/>
</dbReference>
<dbReference type="PANTHER" id="PTHR46558:SF3">
    <property type="entry name" value="TRANSCRIPTIONAL REGULATOR"/>
    <property type="match status" value="1"/>
</dbReference>
<organism evidence="3 4">
    <name type="scientific">Atopostipes suicloacalis DSM 15692</name>
    <dbReference type="NCBI Taxonomy" id="1121025"/>
    <lineage>
        <taxon>Bacteria</taxon>
        <taxon>Bacillati</taxon>
        <taxon>Bacillota</taxon>
        <taxon>Bacilli</taxon>
        <taxon>Lactobacillales</taxon>
        <taxon>Carnobacteriaceae</taxon>
        <taxon>Atopostipes</taxon>
    </lineage>
</organism>
<dbReference type="CDD" id="cd00093">
    <property type="entry name" value="HTH_XRE"/>
    <property type="match status" value="1"/>
</dbReference>
<dbReference type="Pfam" id="PF01381">
    <property type="entry name" value="HTH_3"/>
    <property type="match status" value="1"/>
</dbReference>
<dbReference type="SUPFAM" id="SSF47413">
    <property type="entry name" value="lambda repressor-like DNA-binding domains"/>
    <property type="match status" value="1"/>
</dbReference>
<evidence type="ECO:0000313" key="3">
    <source>
        <dbReference type="EMBL" id="SHE31876.1"/>
    </source>
</evidence>
<dbReference type="InterPro" id="IPR001387">
    <property type="entry name" value="Cro/C1-type_HTH"/>
</dbReference>
<feature type="domain" description="HTH cro/C1-type" evidence="2">
    <location>
        <begin position="5"/>
        <end position="59"/>
    </location>
</feature>
<dbReference type="InterPro" id="IPR010982">
    <property type="entry name" value="Lambda_DNA-bd_dom_sf"/>
</dbReference>
<dbReference type="OrthoDB" id="6386941at2"/>
<dbReference type="PANTHER" id="PTHR46558">
    <property type="entry name" value="TRACRIPTIONAL REGULATORY PROTEIN-RELATED-RELATED"/>
    <property type="match status" value="1"/>
</dbReference>
<dbReference type="EMBL" id="FQUF01000003">
    <property type="protein sequence ID" value="SHE31876.1"/>
    <property type="molecule type" value="Genomic_DNA"/>
</dbReference>
<dbReference type="Proteomes" id="UP000184128">
    <property type="component" value="Unassembled WGS sequence"/>
</dbReference>
<protein>
    <submittedName>
        <fullName evidence="3">Putative transcriptional regulator</fullName>
    </submittedName>
</protein>
<dbReference type="Gene3D" id="1.10.260.40">
    <property type="entry name" value="lambda repressor-like DNA-binding domains"/>
    <property type="match status" value="1"/>
</dbReference>
<dbReference type="AlphaFoldDB" id="A0A1M4SI65"/>
<evidence type="ECO:0000259" key="2">
    <source>
        <dbReference type="PROSITE" id="PS50943"/>
    </source>
</evidence>
<accession>A0A1M4SI65</accession>
<keyword evidence="4" id="KW-1185">Reference proteome</keyword>
<keyword evidence="1" id="KW-0238">DNA-binding</keyword>
<name>A0A1M4SI65_9LACT</name>
<sequence>MKNRVKEFRFQQAMKQHELAEKVGVTRQTMSLIEKGKYNPSLKLCLAICYALDKTLDEVFWIGENEDE</sequence>
<reference evidence="4" key="1">
    <citation type="submission" date="2016-11" db="EMBL/GenBank/DDBJ databases">
        <authorList>
            <person name="Varghese N."/>
            <person name="Submissions S."/>
        </authorList>
    </citation>
    <scope>NUCLEOTIDE SEQUENCE [LARGE SCALE GENOMIC DNA]</scope>
    <source>
        <strain evidence="4">DSM 15692</strain>
    </source>
</reference>
<gene>
    <name evidence="3" type="ORF">SAMN02745249_00189</name>
</gene>
<evidence type="ECO:0000256" key="1">
    <source>
        <dbReference type="ARBA" id="ARBA00023125"/>
    </source>
</evidence>
<dbReference type="RefSeq" id="WP_073294813.1">
    <property type="nucleotide sequence ID" value="NZ_FQUF01000003.1"/>
</dbReference>
<proteinExistence type="predicted"/>
<dbReference type="PROSITE" id="PS50943">
    <property type="entry name" value="HTH_CROC1"/>
    <property type="match status" value="1"/>
</dbReference>